<reference evidence="7 8" key="1">
    <citation type="journal article" date="2021" name="Nat. Plants">
        <title>The Taxus genome provides insights into paclitaxel biosynthesis.</title>
        <authorList>
            <person name="Xiong X."/>
            <person name="Gou J."/>
            <person name="Liao Q."/>
            <person name="Li Y."/>
            <person name="Zhou Q."/>
            <person name="Bi G."/>
            <person name="Li C."/>
            <person name="Du R."/>
            <person name="Wang X."/>
            <person name="Sun T."/>
            <person name="Guo L."/>
            <person name="Liang H."/>
            <person name="Lu P."/>
            <person name="Wu Y."/>
            <person name="Zhang Z."/>
            <person name="Ro D.K."/>
            <person name="Shang Y."/>
            <person name="Huang S."/>
            <person name="Yan J."/>
        </authorList>
    </citation>
    <scope>NUCLEOTIDE SEQUENCE [LARGE SCALE GENOMIC DNA]</scope>
    <source>
        <strain evidence="7">Ta-2019</strain>
    </source>
</reference>
<dbReference type="CDD" id="cd00018">
    <property type="entry name" value="AP2"/>
    <property type="match status" value="1"/>
</dbReference>
<evidence type="ECO:0000256" key="3">
    <source>
        <dbReference type="ARBA" id="ARBA00023125"/>
    </source>
</evidence>
<evidence type="ECO:0000313" key="7">
    <source>
        <dbReference type="EMBL" id="KAH9316280.1"/>
    </source>
</evidence>
<comment type="subcellular location">
    <subcellularLocation>
        <location evidence="1">Nucleus</location>
    </subcellularLocation>
</comment>
<dbReference type="OMA" id="AEPPCTI"/>
<dbReference type="GO" id="GO:0003677">
    <property type="term" value="F:DNA binding"/>
    <property type="evidence" value="ECO:0007669"/>
    <property type="project" value="UniProtKB-KW"/>
</dbReference>
<feature type="domain" description="AP2/ERF" evidence="6">
    <location>
        <begin position="20"/>
        <end position="77"/>
    </location>
</feature>
<dbReference type="PROSITE" id="PS51032">
    <property type="entry name" value="AP2_ERF"/>
    <property type="match status" value="1"/>
</dbReference>
<evidence type="ECO:0000256" key="4">
    <source>
        <dbReference type="ARBA" id="ARBA00023163"/>
    </source>
</evidence>
<evidence type="ECO:0000256" key="1">
    <source>
        <dbReference type="ARBA" id="ARBA00004123"/>
    </source>
</evidence>
<feature type="non-terminal residue" evidence="7">
    <location>
        <position position="208"/>
    </location>
</feature>
<organism evidence="7 8">
    <name type="scientific">Taxus chinensis</name>
    <name type="common">Chinese yew</name>
    <name type="synonym">Taxus wallichiana var. chinensis</name>
    <dbReference type="NCBI Taxonomy" id="29808"/>
    <lineage>
        <taxon>Eukaryota</taxon>
        <taxon>Viridiplantae</taxon>
        <taxon>Streptophyta</taxon>
        <taxon>Embryophyta</taxon>
        <taxon>Tracheophyta</taxon>
        <taxon>Spermatophyta</taxon>
        <taxon>Pinopsida</taxon>
        <taxon>Pinidae</taxon>
        <taxon>Conifers II</taxon>
        <taxon>Cupressales</taxon>
        <taxon>Taxaceae</taxon>
        <taxon>Taxus</taxon>
    </lineage>
</organism>
<dbReference type="AlphaFoldDB" id="A0AA38LC71"/>
<sequence>VLKNRSAPYMASTKDALEGHYRGVRKRPWGRFAAEIRDPARKKRVWLGTFHTAEEAARAYDAAAISFKGSKAKTNFAYLSSSPSQSTSPSSAVELEACSTMNRVTDPRVSFSALIPSRAPPTKQLFSFGGEKGPLVFSDSRQTFCNKKMEEVERRNTQSDCDSSSVVVDAETEAEAEPPCTIRFRLFDLNFPPPPDGEDDLQFSQICS</sequence>
<protein>
    <recommendedName>
        <fullName evidence="6">AP2/ERF domain-containing protein</fullName>
    </recommendedName>
</protein>
<dbReference type="FunFam" id="3.30.730.10:FF:000001">
    <property type="entry name" value="Ethylene-responsive transcription factor 2"/>
    <property type="match status" value="1"/>
</dbReference>
<dbReference type="SUPFAM" id="SSF54171">
    <property type="entry name" value="DNA-binding domain"/>
    <property type="match status" value="1"/>
</dbReference>
<evidence type="ECO:0000259" key="6">
    <source>
        <dbReference type="PROSITE" id="PS51032"/>
    </source>
</evidence>
<dbReference type="Gene3D" id="3.30.730.10">
    <property type="entry name" value="AP2/ERF domain"/>
    <property type="match status" value="1"/>
</dbReference>
<dbReference type="EMBL" id="JAHRHJ020000005">
    <property type="protein sequence ID" value="KAH9316280.1"/>
    <property type="molecule type" value="Genomic_DNA"/>
</dbReference>
<dbReference type="PRINTS" id="PR00367">
    <property type="entry name" value="ETHRSPELEMNT"/>
</dbReference>
<dbReference type="PANTHER" id="PTHR31677">
    <property type="entry name" value="AP2 DOMAIN CLASS TRANSCRIPTION FACTOR"/>
    <property type="match status" value="1"/>
</dbReference>
<dbReference type="GO" id="GO:0003700">
    <property type="term" value="F:DNA-binding transcription factor activity"/>
    <property type="evidence" value="ECO:0007669"/>
    <property type="project" value="InterPro"/>
</dbReference>
<dbReference type="GO" id="GO:0005634">
    <property type="term" value="C:nucleus"/>
    <property type="evidence" value="ECO:0007669"/>
    <property type="project" value="UniProtKB-SubCell"/>
</dbReference>
<dbReference type="Pfam" id="PF00847">
    <property type="entry name" value="AP2"/>
    <property type="match status" value="1"/>
</dbReference>
<comment type="caution">
    <text evidence="7">The sequence shown here is derived from an EMBL/GenBank/DDBJ whole genome shotgun (WGS) entry which is preliminary data.</text>
</comment>
<dbReference type="InterPro" id="IPR016177">
    <property type="entry name" value="DNA-bd_dom_sf"/>
</dbReference>
<evidence type="ECO:0000256" key="5">
    <source>
        <dbReference type="ARBA" id="ARBA00023242"/>
    </source>
</evidence>
<keyword evidence="5" id="KW-0539">Nucleus</keyword>
<feature type="non-terminal residue" evidence="7">
    <location>
        <position position="1"/>
    </location>
</feature>
<dbReference type="PANTHER" id="PTHR31677:SF196">
    <property type="entry name" value="ETHYLENE-RESPONSIVE TRANSCRIPTION FACTOR ERF109"/>
    <property type="match status" value="1"/>
</dbReference>
<keyword evidence="2" id="KW-0805">Transcription regulation</keyword>
<gene>
    <name evidence="7" type="ORF">KI387_024907</name>
</gene>
<proteinExistence type="predicted"/>
<dbReference type="Proteomes" id="UP000824469">
    <property type="component" value="Unassembled WGS sequence"/>
</dbReference>
<evidence type="ECO:0000256" key="2">
    <source>
        <dbReference type="ARBA" id="ARBA00023015"/>
    </source>
</evidence>
<evidence type="ECO:0000313" key="8">
    <source>
        <dbReference type="Proteomes" id="UP000824469"/>
    </source>
</evidence>
<dbReference type="InterPro" id="IPR001471">
    <property type="entry name" value="AP2/ERF_dom"/>
</dbReference>
<dbReference type="InterPro" id="IPR036955">
    <property type="entry name" value="AP2/ERF_dom_sf"/>
</dbReference>
<name>A0AA38LC71_TAXCH</name>
<keyword evidence="4" id="KW-0804">Transcription</keyword>
<dbReference type="SMART" id="SM00380">
    <property type="entry name" value="AP2"/>
    <property type="match status" value="1"/>
</dbReference>
<keyword evidence="3" id="KW-0238">DNA-binding</keyword>
<keyword evidence="8" id="KW-1185">Reference proteome</keyword>
<accession>A0AA38LC71</accession>